<dbReference type="OrthoDB" id="8195432at2759"/>
<sequence length="242" mass="27241">MGLSLGRKDKKKCRWFSKGTLETLPHVLCHCEVHSRAWQLRHNSVGDRIINVLSIKGNIVAKNQPVGPKNLRPDIVFQKGKMFVSDVTITFEKRLDCFAAAHKRKLDKYDHLIEFHNNMVFQTAIIPIVIGALGSWDKGNDAFLSRFMSKSYLKKFQQLCVSDVIKWSRDIFVEHVTRARQYTDPASTRVTPASRLVGTSAQPSSNIPLGQLVVLPDSQPLDGVSQELDGLLDISQDNSEQT</sequence>
<evidence type="ECO:0000313" key="2">
    <source>
        <dbReference type="Proteomes" id="UP000499080"/>
    </source>
</evidence>
<dbReference type="EMBL" id="BGPR01006236">
    <property type="protein sequence ID" value="GBN17219.1"/>
    <property type="molecule type" value="Genomic_DNA"/>
</dbReference>
<name>A0A4Y2LRV4_ARAVE</name>
<proteinExistence type="predicted"/>
<gene>
    <name evidence="1" type="ORF">AVEN_87598_1</name>
</gene>
<dbReference type="Proteomes" id="UP000499080">
    <property type="component" value="Unassembled WGS sequence"/>
</dbReference>
<organism evidence="1 2">
    <name type="scientific">Araneus ventricosus</name>
    <name type="common">Orbweaver spider</name>
    <name type="synonym">Epeira ventricosa</name>
    <dbReference type="NCBI Taxonomy" id="182803"/>
    <lineage>
        <taxon>Eukaryota</taxon>
        <taxon>Metazoa</taxon>
        <taxon>Ecdysozoa</taxon>
        <taxon>Arthropoda</taxon>
        <taxon>Chelicerata</taxon>
        <taxon>Arachnida</taxon>
        <taxon>Araneae</taxon>
        <taxon>Araneomorphae</taxon>
        <taxon>Entelegynae</taxon>
        <taxon>Araneoidea</taxon>
        <taxon>Araneidae</taxon>
        <taxon>Araneus</taxon>
    </lineage>
</organism>
<protein>
    <submittedName>
        <fullName evidence="1">Uncharacterized protein</fullName>
    </submittedName>
</protein>
<evidence type="ECO:0000313" key="1">
    <source>
        <dbReference type="EMBL" id="GBN17219.1"/>
    </source>
</evidence>
<dbReference type="AlphaFoldDB" id="A0A4Y2LRV4"/>
<comment type="caution">
    <text evidence="1">The sequence shown here is derived from an EMBL/GenBank/DDBJ whole genome shotgun (WGS) entry which is preliminary data.</text>
</comment>
<reference evidence="1 2" key="1">
    <citation type="journal article" date="2019" name="Sci. Rep.">
        <title>Orb-weaving spider Araneus ventricosus genome elucidates the spidroin gene catalogue.</title>
        <authorList>
            <person name="Kono N."/>
            <person name="Nakamura H."/>
            <person name="Ohtoshi R."/>
            <person name="Moran D.A.P."/>
            <person name="Shinohara A."/>
            <person name="Yoshida Y."/>
            <person name="Fujiwara M."/>
            <person name="Mori M."/>
            <person name="Tomita M."/>
            <person name="Arakawa K."/>
        </authorList>
    </citation>
    <scope>NUCLEOTIDE SEQUENCE [LARGE SCALE GENOMIC DNA]</scope>
</reference>
<keyword evidence="2" id="KW-1185">Reference proteome</keyword>
<accession>A0A4Y2LRV4</accession>